<feature type="chain" id="PRO_5004163991" evidence="6">
    <location>
        <begin position="25"/>
        <end position="535"/>
    </location>
</feature>
<dbReference type="InterPro" id="IPR006626">
    <property type="entry name" value="PbH1"/>
</dbReference>
<dbReference type="EMBL" id="CP000473">
    <property type="protein sequence ID" value="ABJ81673.1"/>
    <property type="molecule type" value="Genomic_DNA"/>
</dbReference>
<dbReference type="PANTHER" id="PTHR31339:SF9">
    <property type="entry name" value="PLASMIN AND FIBRONECTIN-BINDING PROTEIN A"/>
    <property type="match status" value="1"/>
</dbReference>
<reference evidence="8" key="1">
    <citation type="submission" date="2006-10" db="EMBL/GenBank/DDBJ databases">
        <title>Complete sequence of Solibacter usitatus Ellin6076.</title>
        <authorList>
            <consortium name="US DOE Joint Genome Institute"/>
            <person name="Copeland A."/>
            <person name="Lucas S."/>
            <person name="Lapidus A."/>
            <person name="Barry K."/>
            <person name="Detter J.C."/>
            <person name="Glavina del Rio T."/>
            <person name="Hammon N."/>
            <person name="Israni S."/>
            <person name="Dalin E."/>
            <person name="Tice H."/>
            <person name="Pitluck S."/>
            <person name="Thompson L.S."/>
            <person name="Brettin T."/>
            <person name="Bruce D."/>
            <person name="Han C."/>
            <person name="Tapia R."/>
            <person name="Gilna P."/>
            <person name="Schmutz J."/>
            <person name="Larimer F."/>
            <person name="Land M."/>
            <person name="Hauser L."/>
            <person name="Kyrpides N."/>
            <person name="Mikhailova N."/>
            <person name="Janssen P.H."/>
            <person name="Kuske C.R."/>
            <person name="Richardson P."/>
        </authorList>
    </citation>
    <scope>NUCLEOTIDE SEQUENCE</scope>
    <source>
        <strain evidence="8">Ellin6076</strain>
    </source>
</reference>
<gene>
    <name evidence="8" type="ordered locus">Acid_0672</name>
</gene>
<dbReference type="InParanoid" id="Q02B93"/>
<dbReference type="GO" id="GO:0004650">
    <property type="term" value="F:polygalacturonase activity"/>
    <property type="evidence" value="ECO:0007669"/>
    <property type="project" value="InterPro"/>
</dbReference>
<dbReference type="HOGENOM" id="CLU_016031_8_3_0"/>
<evidence type="ECO:0000256" key="2">
    <source>
        <dbReference type="ARBA" id="ARBA00022801"/>
    </source>
</evidence>
<evidence type="ECO:0000313" key="8">
    <source>
        <dbReference type="EMBL" id="ABJ81673.1"/>
    </source>
</evidence>
<feature type="signal peptide" evidence="6">
    <location>
        <begin position="1"/>
        <end position="24"/>
    </location>
</feature>
<dbReference type="Gene3D" id="2.160.20.10">
    <property type="entry name" value="Single-stranded right-handed beta-helix, Pectin lyase-like"/>
    <property type="match status" value="1"/>
</dbReference>
<dbReference type="InterPro" id="IPR011050">
    <property type="entry name" value="Pectin_lyase_fold/virulence"/>
</dbReference>
<evidence type="ECO:0000256" key="5">
    <source>
        <dbReference type="SAM" id="MobiDB-lite"/>
    </source>
</evidence>
<dbReference type="SUPFAM" id="SSF51126">
    <property type="entry name" value="Pectin lyase-like"/>
    <property type="match status" value="1"/>
</dbReference>
<keyword evidence="2 4" id="KW-0378">Hydrolase</keyword>
<dbReference type="Pfam" id="PF12708">
    <property type="entry name" value="Pect-lyase_RHGA_epim"/>
    <property type="match status" value="1"/>
</dbReference>
<evidence type="ECO:0000256" key="6">
    <source>
        <dbReference type="SAM" id="SignalP"/>
    </source>
</evidence>
<dbReference type="STRING" id="234267.Acid_0672"/>
<dbReference type="GO" id="GO:0005975">
    <property type="term" value="P:carbohydrate metabolic process"/>
    <property type="evidence" value="ECO:0007669"/>
    <property type="project" value="InterPro"/>
</dbReference>
<name>Q02B93_SOLUE</name>
<keyword evidence="6" id="KW-0732">Signal</keyword>
<dbReference type="InterPro" id="IPR051801">
    <property type="entry name" value="GH28_Enzymes"/>
</dbReference>
<dbReference type="SMART" id="SM00710">
    <property type="entry name" value="PbH1"/>
    <property type="match status" value="7"/>
</dbReference>
<accession>Q02B93</accession>
<organism evidence="8">
    <name type="scientific">Solibacter usitatus (strain Ellin6076)</name>
    <dbReference type="NCBI Taxonomy" id="234267"/>
    <lineage>
        <taxon>Bacteria</taxon>
        <taxon>Pseudomonadati</taxon>
        <taxon>Acidobacteriota</taxon>
        <taxon>Terriglobia</taxon>
        <taxon>Bryobacterales</taxon>
        <taxon>Solibacteraceae</taxon>
        <taxon>Candidatus Solibacter</taxon>
    </lineage>
</organism>
<dbReference type="InterPro" id="IPR024535">
    <property type="entry name" value="RHGA/B-epi-like_pectate_lyase"/>
</dbReference>
<dbReference type="Pfam" id="PF00295">
    <property type="entry name" value="Glyco_hydro_28"/>
    <property type="match status" value="1"/>
</dbReference>
<protein>
    <submittedName>
        <fullName evidence="8">Glycoside hydrolase, family 28</fullName>
    </submittedName>
</protein>
<sequence length="535" mass="57257" precursor="true">MTSQNTMRNLAILILAAAPGWAAAGEHFNILDYGAKNDGSAPATGAFRAAIQAAKAAGGGTVFVPAGKYTTGPIELVSNLVLYFDAGAVVEFPAQRLPFVKSRQQSIEALTPVPLIGGSNLENVTVAGRGVLKSNNEDWMKLMPRQKATTADPGSANGPNWEKLLTMLEVKTPAPEAAYLAAAPELRPSFVRTMESRNVLIEGLQFVGSPMWTIHLLYSDNVVVRDVIIETYPGVHTDGIAVDSSRNVRISNCYIDTGDDGIVIKAGKDSDGLRVNRPTENVSITNCSVHHAHGAVTIGSETSGWVRNLVASNITCDGTQMGVRIKSRRGRGGGVEDVRFDNWTMENVGTAVNITNYYLMEGEKPANDPEPVSNRTPVFRNIAISNMTVNHARVAIDIEGLPEMNVSNLRISDFIGSAKTGVKAYHTDGLELHHVQINAESGPAFLIRDSKDLELDGVSTRKPLAGMPVVRLDRCPGAVVRNSRVFANTGTFLSVGAGELKGVALEGNALGRAEKPTEESAKTYTLTPESPTEKQ</sequence>
<dbReference type="AlphaFoldDB" id="Q02B93"/>
<feature type="region of interest" description="Disordered" evidence="5">
    <location>
        <begin position="511"/>
        <end position="535"/>
    </location>
</feature>
<feature type="compositionally biased region" description="Basic and acidic residues" evidence="5">
    <location>
        <begin position="512"/>
        <end position="521"/>
    </location>
</feature>
<keyword evidence="3 4" id="KW-0326">Glycosidase</keyword>
<evidence type="ECO:0000256" key="1">
    <source>
        <dbReference type="ARBA" id="ARBA00008834"/>
    </source>
</evidence>
<dbReference type="InterPro" id="IPR000743">
    <property type="entry name" value="Glyco_hydro_28"/>
</dbReference>
<comment type="similarity">
    <text evidence="1 4">Belongs to the glycosyl hydrolase 28 family.</text>
</comment>
<dbReference type="InterPro" id="IPR012334">
    <property type="entry name" value="Pectin_lyas_fold"/>
</dbReference>
<dbReference type="PANTHER" id="PTHR31339">
    <property type="entry name" value="PECTIN LYASE-RELATED"/>
    <property type="match status" value="1"/>
</dbReference>
<evidence type="ECO:0000256" key="4">
    <source>
        <dbReference type="RuleBase" id="RU361169"/>
    </source>
</evidence>
<dbReference type="CAZy" id="GH28">
    <property type="family name" value="Glycoside Hydrolase Family 28"/>
</dbReference>
<dbReference type="KEGG" id="sus:Acid_0672"/>
<feature type="compositionally biased region" description="Polar residues" evidence="5">
    <location>
        <begin position="522"/>
        <end position="535"/>
    </location>
</feature>
<proteinExistence type="inferred from homology"/>
<feature type="domain" description="Rhamnogalacturonase A/B/Epimerase-like pectate lyase" evidence="7">
    <location>
        <begin position="28"/>
        <end position="83"/>
    </location>
</feature>
<evidence type="ECO:0000256" key="3">
    <source>
        <dbReference type="ARBA" id="ARBA00023295"/>
    </source>
</evidence>
<dbReference type="eggNOG" id="COG5434">
    <property type="taxonomic scope" value="Bacteria"/>
</dbReference>
<evidence type="ECO:0000259" key="7">
    <source>
        <dbReference type="Pfam" id="PF12708"/>
    </source>
</evidence>